<proteinExistence type="predicted"/>
<dbReference type="Proteomes" id="UP000092743">
    <property type="component" value="Chromosome"/>
</dbReference>
<reference evidence="1 2" key="1">
    <citation type="submission" date="2016-04" db="EMBL/GenBank/DDBJ databases">
        <title>High quality genome of the nematocidal Bacillus thuringiensis MYBT18246.</title>
        <authorList>
            <person name="Hollensteiner J."/>
            <person name="Poehlein A."/>
            <person name="Sproeer C."/>
            <person name="Bunk B."/>
            <person name="Rosenstiel P."/>
            <person name="Schulenburg H."/>
            <person name="Liesegang H."/>
        </authorList>
    </citation>
    <scope>NUCLEOTIDE SEQUENCE [LARGE SCALE GENOMIC DNA]</scope>
    <source>
        <strain evidence="1 2">MYBT18246</strain>
    </source>
</reference>
<gene>
    <name evidence="1" type="ORF">BT246_44000</name>
</gene>
<sequence>MDVTIQLILKMELEEGLCTKKLDFWDLSYLVVY</sequence>
<dbReference type="EMBL" id="CP015350">
    <property type="protein sequence ID" value="ANS49742.1"/>
    <property type="molecule type" value="Genomic_DNA"/>
</dbReference>
<evidence type="ECO:0000313" key="2">
    <source>
        <dbReference type="Proteomes" id="UP000092743"/>
    </source>
</evidence>
<dbReference type="AlphaFoldDB" id="A0A9W3X216"/>
<organism evidence="1 2">
    <name type="scientific">Bacillus thuringiensis</name>
    <dbReference type="NCBI Taxonomy" id="1428"/>
    <lineage>
        <taxon>Bacteria</taxon>
        <taxon>Bacillati</taxon>
        <taxon>Bacillota</taxon>
        <taxon>Bacilli</taxon>
        <taxon>Bacillales</taxon>
        <taxon>Bacillaceae</taxon>
        <taxon>Bacillus</taxon>
        <taxon>Bacillus cereus group</taxon>
    </lineage>
</organism>
<protein>
    <submittedName>
        <fullName evidence="1">Uncharacterized protein</fullName>
    </submittedName>
</protein>
<evidence type="ECO:0000313" key="1">
    <source>
        <dbReference type="EMBL" id="ANS49742.1"/>
    </source>
</evidence>
<name>A0A9W3X216_BACTU</name>
<accession>A0A9W3X216</accession>